<organism evidence="4 5">
    <name type="scientific">Dyella koreensis</name>
    <dbReference type="NCBI Taxonomy" id="311235"/>
    <lineage>
        <taxon>Bacteria</taxon>
        <taxon>Pseudomonadati</taxon>
        <taxon>Pseudomonadota</taxon>
        <taxon>Gammaproteobacteria</taxon>
        <taxon>Lysobacterales</taxon>
        <taxon>Rhodanobacteraceae</taxon>
        <taxon>Dyella</taxon>
    </lineage>
</organism>
<dbReference type="SUPFAM" id="SSF55729">
    <property type="entry name" value="Acyl-CoA N-acyltransferases (Nat)"/>
    <property type="match status" value="1"/>
</dbReference>
<dbReference type="InterPro" id="IPR000182">
    <property type="entry name" value="GNAT_dom"/>
</dbReference>
<name>A0ABW8K8D5_9GAMM</name>
<dbReference type="CDD" id="cd04301">
    <property type="entry name" value="NAT_SF"/>
    <property type="match status" value="1"/>
</dbReference>
<evidence type="ECO:0000256" key="1">
    <source>
        <dbReference type="ARBA" id="ARBA00022679"/>
    </source>
</evidence>
<proteinExistence type="predicted"/>
<gene>
    <name evidence="4" type="ORF">ISS97_17925</name>
</gene>
<dbReference type="PROSITE" id="PS51186">
    <property type="entry name" value="GNAT"/>
    <property type="match status" value="1"/>
</dbReference>
<comment type="caution">
    <text evidence="4">The sequence shown here is derived from an EMBL/GenBank/DDBJ whole genome shotgun (WGS) entry which is preliminary data.</text>
</comment>
<protein>
    <submittedName>
        <fullName evidence="4">GNAT family N-acetyltransferase</fullName>
    </submittedName>
</protein>
<dbReference type="RefSeq" id="WP_379983221.1">
    <property type="nucleotide sequence ID" value="NZ_JBHSHH010000001.1"/>
</dbReference>
<dbReference type="Proteomes" id="UP001620408">
    <property type="component" value="Unassembled WGS sequence"/>
</dbReference>
<sequence length="146" mass="15980">MSMLRGARLDDASEIARLSGELGYPASAAEIVTRLTALLDDPVHRISVVEAAGTLLGWIAVECRMTLESGERAEIVGLVVSEQARRQGVGRTLVDDAEAWAHALGFATLVVRSNVLRDASHEFYRRQGYMLRKTQHVYAKTLDAVS</sequence>
<dbReference type="InterPro" id="IPR050832">
    <property type="entry name" value="Bact_Acetyltransf"/>
</dbReference>
<keyword evidence="2" id="KW-0012">Acyltransferase</keyword>
<feature type="domain" description="N-acetyltransferase" evidence="3">
    <location>
        <begin position="2"/>
        <end position="143"/>
    </location>
</feature>
<dbReference type="Pfam" id="PF00583">
    <property type="entry name" value="Acetyltransf_1"/>
    <property type="match status" value="1"/>
</dbReference>
<reference evidence="4 5" key="1">
    <citation type="submission" date="2020-10" db="EMBL/GenBank/DDBJ databases">
        <title>Phylogeny of dyella-like bacteria.</title>
        <authorList>
            <person name="Fu J."/>
        </authorList>
    </citation>
    <scope>NUCLEOTIDE SEQUENCE [LARGE SCALE GENOMIC DNA]</scope>
    <source>
        <strain evidence="4 5">BB4</strain>
    </source>
</reference>
<dbReference type="PANTHER" id="PTHR43877">
    <property type="entry name" value="AMINOALKYLPHOSPHONATE N-ACETYLTRANSFERASE-RELATED-RELATED"/>
    <property type="match status" value="1"/>
</dbReference>
<keyword evidence="5" id="KW-1185">Reference proteome</keyword>
<evidence type="ECO:0000313" key="5">
    <source>
        <dbReference type="Proteomes" id="UP001620408"/>
    </source>
</evidence>
<evidence type="ECO:0000259" key="3">
    <source>
        <dbReference type="PROSITE" id="PS51186"/>
    </source>
</evidence>
<dbReference type="EMBL" id="JADIKD010000012">
    <property type="protein sequence ID" value="MFK2919154.1"/>
    <property type="molecule type" value="Genomic_DNA"/>
</dbReference>
<dbReference type="InterPro" id="IPR016181">
    <property type="entry name" value="Acyl_CoA_acyltransferase"/>
</dbReference>
<keyword evidence="1" id="KW-0808">Transferase</keyword>
<dbReference type="Gene3D" id="3.40.630.30">
    <property type="match status" value="1"/>
</dbReference>
<evidence type="ECO:0000313" key="4">
    <source>
        <dbReference type="EMBL" id="MFK2919154.1"/>
    </source>
</evidence>
<accession>A0ABW8K8D5</accession>
<evidence type="ECO:0000256" key="2">
    <source>
        <dbReference type="ARBA" id="ARBA00023315"/>
    </source>
</evidence>